<evidence type="ECO:0000313" key="3">
    <source>
        <dbReference type="Proteomes" id="UP000054549"/>
    </source>
</evidence>
<dbReference type="PANTHER" id="PTHR33119:SF1">
    <property type="entry name" value="FE2OG DIOXYGENASE DOMAIN-CONTAINING PROTEIN"/>
    <property type="match status" value="1"/>
</dbReference>
<dbReference type="PANTHER" id="PTHR33119">
    <property type="entry name" value="IFI3P"/>
    <property type="match status" value="1"/>
</dbReference>
<dbReference type="Pfam" id="PF14033">
    <property type="entry name" value="DUF4246"/>
    <property type="match status" value="1"/>
</dbReference>
<evidence type="ECO:0000313" key="2">
    <source>
        <dbReference type="EMBL" id="KIL54013.1"/>
    </source>
</evidence>
<dbReference type="InterPro" id="IPR025340">
    <property type="entry name" value="DUF4246"/>
</dbReference>
<organism evidence="2 3">
    <name type="scientific">Amanita muscaria (strain Koide BX008)</name>
    <dbReference type="NCBI Taxonomy" id="946122"/>
    <lineage>
        <taxon>Eukaryota</taxon>
        <taxon>Fungi</taxon>
        <taxon>Dikarya</taxon>
        <taxon>Basidiomycota</taxon>
        <taxon>Agaricomycotina</taxon>
        <taxon>Agaricomycetes</taxon>
        <taxon>Agaricomycetidae</taxon>
        <taxon>Agaricales</taxon>
        <taxon>Pluteineae</taxon>
        <taxon>Amanitaceae</taxon>
        <taxon>Amanita</taxon>
    </lineage>
</organism>
<keyword evidence="3" id="KW-1185">Reference proteome</keyword>
<dbReference type="EMBL" id="KN819028">
    <property type="protein sequence ID" value="KIL54013.1"/>
    <property type="molecule type" value="Genomic_DNA"/>
</dbReference>
<proteinExistence type="predicted"/>
<protein>
    <recommendedName>
        <fullName evidence="1">DUF4246 domain-containing protein</fullName>
    </recommendedName>
</protein>
<feature type="non-terminal residue" evidence="2">
    <location>
        <position position="1"/>
    </location>
</feature>
<dbReference type="HOGENOM" id="CLU_012066_1_2_1"/>
<feature type="domain" description="DUF4246" evidence="1">
    <location>
        <begin position="1"/>
        <end position="68"/>
    </location>
</feature>
<dbReference type="OrthoDB" id="415532at2759"/>
<reference evidence="2 3" key="1">
    <citation type="submission" date="2014-04" db="EMBL/GenBank/DDBJ databases">
        <title>Evolutionary Origins and Diversification of the Mycorrhizal Mutualists.</title>
        <authorList>
            <consortium name="DOE Joint Genome Institute"/>
            <consortium name="Mycorrhizal Genomics Consortium"/>
            <person name="Kohler A."/>
            <person name="Kuo A."/>
            <person name="Nagy L.G."/>
            <person name="Floudas D."/>
            <person name="Copeland A."/>
            <person name="Barry K.W."/>
            <person name="Cichocki N."/>
            <person name="Veneault-Fourrey C."/>
            <person name="LaButti K."/>
            <person name="Lindquist E.A."/>
            <person name="Lipzen A."/>
            <person name="Lundell T."/>
            <person name="Morin E."/>
            <person name="Murat C."/>
            <person name="Riley R."/>
            <person name="Ohm R."/>
            <person name="Sun H."/>
            <person name="Tunlid A."/>
            <person name="Henrissat B."/>
            <person name="Grigoriev I.V."/>
            <person name="Hibbett D.S."/>
            <person name="Martin F."/>
        </authorList>
    </citation>
    <scope>NUCLEOTIDE SEQUENCE [LARGE SCALE GENOMIC DNA]</scope>
    <source>
        <strain evidence="2 3">Koide BX008</strain>
    </source>
</reference>
<accession>A0A0C2WDC4</accession>
<dbReference type="AlphaFoldDB" id="A0A0C2WDC4"/>
<dbReference type="InParanoid" id="A0A0C2WDC4"/>
<name>A0A0C2WDC4_AMAMK</name>
<sequence length="131" mass="15187">QYIGSVDTREGRLITFPNILQHRVQPFKLADSTRPGHRKILALFLVDPNAKVISTANVPSQRLDWWCESFEAKQTGLGRLPLELQDFVFEQVDFPISMKMAKELRLELMEKRKKFTLGFERAQEAISLCEH</sequence>
<evidence type="ECO:0000259" key="1">
    <source>
        <dbReference type="Pfam" id="PF14033"/>
    </source>
</evidence>
<dbReference type="InterPro" id="IPR049192">
    <property type="entry name" value="DUF4246_C"/>
</dbReference>
<gene>
    <name evidence="2" type="ORF">M378DRAFT_93261</name>
</gene>
<dbReference type="STRING" id="946122.A0A0C2WDC4"/>
<dbReference type="Proteomes" id="UP000054549">
    <property type="component" value="Unassembled WGS sequence"/>
</dbReference>